<keyword evidence="5 6" id="KW-0472">Membrane</keyword>
<dbReference type="GO" id="GO:0022857">
    <property type="term" value="F:transmembrane transporter activity"/>
    <property type="evidence" value="ECO:0007669"/>
    <property type="project" value="InterPro"/>
</dbReference>
<feature type="transmembrane region" description="Helical" evidence="6">
    <location>
        <begin position="6"/>
        <end position="27"/>
    </location>
</feature>
<feature type="transmembrane region" description="Helical" evidence="6">
    <location>
        <begin position="34"/>
        <end position="55"/>
    </location>
</feature>
<sequence length="307" mass="31801">MNPVTVAVLAAAVRAGTPVLFATLGEIVAERAGVLNLGVEGMMLVGALAGFAATARTGSPWIGALAAAAVGGGLSVIHALLSVTLRANQVASGLALTIFGTGLSAFLGRGYVGVPAAGFHALSVPLLATVPVLGPILFQQDPLIYLSYLAVPAAWYVLYRTRWGLDLRAVGEHPEAADAMGVDVARVRYACVVTGGLLAGLGGAFLSTAYTSMWIENMTAGRGWIAVALVIFATWDPLRAVFGAYLFGGVNALQLHIQATGSSLPTYLLLMAPYVFTIVVLVIATQETARKRWGAPAALTIPYRRPG</sequence>
<proteinExistence type="predicted"/>
<feature type="transmembrane region" description="Helical" evidence="6">
    <location>
        <begin position="187"/>
        <end position="211"/>
    </location>
</feature>
<name>A0A537J437_9BACT</name>
<evidence type="ECO:0000256" key="6">
    <source>
        <dbReference type="SAM" id="Phobius"/>
    </source>
</evidence>
<comment type="caution">
    <text evidence="7">The sequence shown here is derived from an EMBL/GenBank/DDBJ whole genome shotgun (WGS) entry which is preliminary data.</text>
</comment>
<keyword evidence="2" id="KW-1003">Cell membrane</keyword>
<feature type="transmembrane region" description="Helical" evidence="6">
    <location>
        <begin position="93"/>
        <end position="112"/>
    </location>
</feature>
<protein>
    <submittedName>
        <fullName evidence="7">ABC transporter permease</fullName>
    </submittedName>
</protein>
<evidence type="ECO:0000256" key="4">
    <source>
        <dbReference type="ARBA" id="ARBA00022989"/>
    </source>
</evidence>
<keyword evidence="4 6" id="KW-1133">Transmembrane helix</keyword>
<reference evidence="7 8" key="1">
    <citation type="journal article" date="2019" name="Nat. Microbiol.">
        <title>Mediterranean grassland soil C-N compound turnover is dependent on rainfall and depth, and is mediated by genomically divergent microorganisms.</title>
        <authorList>
            <person name="Diamond S."/>
            <person name="Andeer P.F."/>
            <person name="Li Z."/>
            <person name="Crits-Christoph A."/>
            <person name="Burstein D."/>
            <person name="Anantharaman K."/>
            <person name="Lane K.R."/>
            <person name="Thomas B.C."/>
            <person name="Pan C."/>
            <person name="Northen T.R."/>
            <person name="Banfield J.F."/>
        </authorList>
    </citation>
    <scope>NUCLEOTIDE SEQUENCE [LARGE SCALE GENOMIC DNA]</scope>
    <source>
        <strain evidence="7">NP_7</strain>
    </source>
</reference>
<feature type="transmembrane region" description="Helical" evidence="6">
    <location>
        <begin position="143"/>
        <end position="159"/>
    </location>
</feature>
<feature type="transmembrane region" description="Helical" evidence="6">
    <location>
        <begin position="61"/>
        <end position="81"/>
    </location>
</feature>
<keyword evidence="3 6" id="KW-0812">Transmembrane</keyword>
<dbReference type="PANTHER" id="PTHR43370">
    <property type="entry name" value="SUGAR ABC TRANSPORTER INTEGRAL MEMBRANE PROTEIN-RELATED"/>
    <property type="match status" value="1"/>
</dbReference>
<accession>A0A537J437</accession>
<dbReference type="EMBL" id="VBAO01000384">
    <property type="protein sequence ID" value="TMI78329.1"/>
    <property type="molecule type" value="Genomic_DNA"/>
</dbReference>
<evidence type="ECO:0000313" key="7">
    <source>
        <dbReference type="EMBL" id="TMI78329.1"/>
    </source>
</evidence>
<comment type="subcellular location">
    <subcellularLocation>
        <location evidence="1">Cell membrane</location>
        <topology evidence="1">Multi-pass membrane protein</topology>
    </subcellularLocation>
</comment>
<evidence type="ECO:0000256" key="5">
    <source>
        <dbReference type="ARBA" id="ARBA00023136"/>
    </source>
</evidence>
<feature type="transmembrane region" description="Helical" evidence="6">
    <location>
        <begin position="223"/>
        <end position="247"/>
    </location>
</feature>
<dbReference type="Proteomes" id="UP000320048">
    <property type="component" value="Unassembled WGS sequence"/>
</dbReference>
<organism evidence="7 8">
    <name type="scientific">Candidatus Segetimicrobium genomatis</name>
    <dbReference type="NCBI Taxonomy" id="2569760"/>
    <lineage>
        <taxon>Bacteria</taxon>
        <taxon>Bacillati</taxon>
        <taxon>Candidatus Sysuimicrobiota</taxon>
        <taxon>Candidatus Sysuimicrobiia</taxon>
        <taxon>Candidatus Sysuimicrobiales</taxon>
        <taxon>Candidatus Segetimicrobiaceae</taxon>
        <taxon>Candidatus Segetimicrobium</taxon>
    </lineage>
</organism>
<evidence type="ECO:0000256" key="2">
    <source>
        <dbReference type="ARBA" id="ARBA00022475"/>
    </source>
</evidence>
<feature type="transmembrane region" description="Helical" evidence="6">
    <location>
        <begin position="118"/>
        <end position="138"/>
    </location>
</feature>
<dbReference type="InterPro" id="IPR001851">
    <property type="entry name" value="ABC_transp_permease"/>
</dbReference>
<feature type="transmembrane region" description="Helical" evidence="6">
    <location>
        <begin position="267"/>
        <end position="284"/>
    </location>
</feature>
<dbReference type="CDD" id="cd06580">
    <property type="entry name" value="TM_PBP1_transp_TpRbsC_like"/>
    <property type="match status" value="1"/>
</dbReference>
<dbReference type="AlphaFoldDB" id="A0A537J437"/>
<dbReference type="GO" id="GO:0005886">
    <property type="term" value="C:plasma membrane"/>
    <property type="evidence" value="ECO:0007669"/>
    <property type="project" value="UniProtKB-SubCell"/>
</dbReference>
<evidence type="ECO:0000256" key="3">
    <source>
        <dbReference type="ARBA" id="ARBA00022692"/>
    </source>
</evidence>
<evidence type="ECO:0000256" key="1">
    <source>
        <dbReference type="ARBA" id="ARBA00004651"/>
    </source>
</evidence>
<gene>
    <name evidence="7" type="ORF">E6H04_12655</name>
</gene>
<dbReference type="Pfam" id="PF02653">
    <property type="entry name" value="BPD_transp_2"/>
    <property type="match status" value="1"/>
</dbReference>
<dbReference type="PANTHER" id="PTHR43370:SF2">
    <property type="entry name" value="ABC TRANSPORTER PERMEASE PROTEIN"/>
    <property type="match status" value="1"/>
</dbReference>
<evidence type="ECO:0000313" key="8">
    <source>
        <dbReference type="Proteomes" id="UP000320048"/>
    </source>
</evidence>